<protein>
    <submittedName>
        <fullName evidence="2">TIGR03086 family metal-binding protein</fullName>
    </submittedName>
</protein>
<keyword evidence="3" id="KW-1185">Reference proteome</keyword>
<dbReference type="InterPro" id="IPR017517">
    <property type="entry name" value="Maleyloyr_isom"/>
</dbReference>
<dbReference type="EMBL" id="JBHSRF010000043">
    <property type="protein sequence ID" value="MFC6084441.1"/>
    <property type="molecule type" value="Genomic_DNA"/>
</dbReference>
<evidence type="ECO:0000259" key="1">
    <source>
        <dbReference type="Pfam" id="PF11716"/>
    </source>
</evidence>
<dbReference type="NCBIfam" id="TIGR03083">
    <property type="entry name" value="maleylpyruvate isomerase family mycothiol-dependent enzyme"/>
    <property type="match status" value="1"/>
</dbReference>
<dbReference type="Proteomes" id="UP001596137">
    <property type="component" value="Unassembled WGS sequence"/>
</dbReference>
<dbReference type="SUPFAM" id="SSF109854">
    <property type="entry name" value="DinB/YfiT-like putative metalloenzymes"/>
    <property type="match status" value="1"/>
</dbReference>
<dbReference type="NCBIfam" id="TIGR03086">
    <property type="entry name" value="TIGR03086 family metal-binding protein"/>
    <property type="match status" value="1"/>
</dbReference>
<reference evidence="3" key="1">
    <citation type="journal article" date="2019" name="Int. J. Syst. Evol. Microbiol.">
        <title>The Global Catalogue of Microorganisms (GCM) 10K type strain sequencing project: providing services to taxonomists for standard genome sequencing and annotation.</title>
        <authorList>
            <consortium name="The Broad Institute Genomics Platform"/>
            <consortium name="The Broad Institute Genome Sequencing Center for Infectious Disease"/>
            <person name="Wu L."/>
            <person name="Ma J."/>
        </authorList>
    </citation>
    <scope>NUCLEOTIDE SEQUENCE [LARGE SCALE GENOMIC DNA]</scope>
    <source>
        <strain evidence="3">JCM 30346</strain>
    </source>
</reference>
<dbReference type="Pfam" id="PF11716">
    <property type="entry name" value="MDMPI_N"/>
    <property type="match status" value="1"/>
</dbReference>
<dbReference type="RefSeq" id="WP_380757507.1">
    <property type="nucleotide sequence ID" value="NZ_JBHSRF010000043.1"/>
</dbReference>
<dbReference type="InterPro" id="IPR034660">
    <property type="entry name" value="DinB/YfiT-like"/>
</dbReference>
<sequence>MEDRDLELHAVGMDEFGLRVGMVREDQWDAPTPCEDWTVRDLVNHLVVEQLWVPPLLGGATVDEVGGRFDGDHLGDDPVDAWNRAAADAQAAFAAPGVLEREVRLSYGTVPCRTYCREMTADLAVHAWDLARALGVDERVDPRLMAAAYDHLAPMAGELTGTGLFAAPVPVPDDADAQTRTLALTGRRP</sequence>
<evidence type="ECO:0000313" key="3">
    <source>
        <dbReference type="Proteomes" id="UP001596137"/>
    </source>
</evidence>
<proteinExistence type="predicted"/>
<accession>A0ABW1NN00</accession>
<dbReference type="Gene3D" id="1.20.120.450">
    <property type="entry name" value="dinb family like domain"/>
    <property type="match status" value="1"/>
</dbReference>
<dbReference type="InterPro" id="IPR024344">
    <property type="entry name" value="MDMPI_metal-binding"/>
</dbReference>
<feature type="domain" description="Mycothiol-dependent maleylpyruvate isomerase metal-binding" evidence="1">
    <location>
        <begin position="14"/>
        <end position="131"/>
    </location>
</feature>
<comment type="caution">
    <text evidence="2">The sequence shown here is derived from an EMBL/GenBank/DDBJ whole genome shotgun (WGS) entry which is preliminary data.</text>
</comment>
<evidence type="ECO:0000313" key="2">
    <source>
        <dbReference type="EMBL" id="MFC6084441.1"/>
    </source>
</evidence>
<name>A0ABW1NN00_9ACTN</name>
<gene>
    <name evidence="2" type="ORF">ACFP1K_25010</name>
</gene>
<organism evidence="2 3">
    <name type="scientific">Sphaerisporangium aureirubrum</name>
    <dbReference type="NCBI Taxonomy" id="1544736"/>
    <lineage>
        <taxon>Bacteria</taxon>
        <taxon>Bacillati</taxon>
        <taxon>Actinomycetota</taxon>
        <taxon>Actinomycetes</taxon>
        <taxon>Streptosporangiales</taxon>
        <taxon>Streptosporangiaceae</taxon>
        <taxon>Sphaerisporangium</taxon>
    </lineage>
</organism>
<dbReference type="InterPro" id="IPR017520">
    <property type="entry name" value="CHP03086"/>
</dbReference>